<dbReference type="GO" id="GO:0051231">
    <property type="term" value="P:spindle elongation"/>
    <property type="evidence" value="ECO:0007669"/>
    <property type="project" value="TreeGrafter"/>
</dbReference>
<dbReference type="GO" id="GO:0007052">
    <property type="term" value="P:mitotic spindle organization"/>
    <property type="evidence" value="ECO:0007669"/>
    <property type="project" value="TreeGrafter"/>
</dbReference>
<name>A0A7C9DKG0_OPUST</name>
<feature type="coiled-coil region" evidence="6">
    <location>
        <begin position="134"/>
        <end position="168"/>
    </location>
</feature>
<keyword evidence="4" id="KW-0067">ATP-binding</keyword>
<sequence length="294" mass="33373">MVNVHEVRSEYEKQTQVRAALAEELAVLKQLEELAAKGLSTPKGKNGFSRLSSLSPNARMARIASLENMLSISSNSLVAMASQLSEAEERERSFSSRGRWHHLRSMGDAKCLLQYTFNSLADARCQLYDKDTEMKEMKEQLKELVGLLRQSETRRKEAEKELKLREQAVAIALASSASNNSQGSLKHTADDLSGPLSPISTPAQKQLKYTPGIANGQVRDSAAFIDPKKMIPLGQLSMKKLAVVGQSGKLWRWKRSHHQWMLQFKWKWQKPWRLSEWIKHCDETIVRTKPGHRH</sequence>
<accession>A0A7C9DKG0</accession>
<evidence type="ECO:0000256" key="6">
    <source>
        <dbReference type="SAM" id="Coils"/>
    </source>
</evidence>
<dbReference type="PANTHER" id="PTHR47969">
    <property type="entry name" value="CHROMOSOME-ASSOCIATED KINESIN KIF4A-RELATED"/>
    <property type="match status" value="1"/>
</dbReference>
<evidence type="ECO:0000313" key="7">
    <source>
        <dbReference type="EMBL" id="MBA4639169.1"/>
    </source>
</evidence>
<evidence type="ECO:0000256" key="1">
    <source>
        <dbReference type="ARBA" id="ARBA00004496"/>
    </source>
</evidence>
<dbReference type="GO" id="GO:0005737">
    <property type="term" value="C:cytoplasm"/>
    <property type="evidence" value="ECO:0007669"/>
    <property type="project" value="UniProtKB-SubCell"/>
</dbReference>
<comment type="subcellular location">
    <subcellularLocation>
        <location evidence="1">Cytoplasm</location>
    </subcellularLocation>
</comment>
<evidence type="ECO:0000256" key="5">
    <source>
        <dbReference type="ARBA" id="ARBA00023054"/>
    </source>
</evidence>
<evidence type="ECO:0000256" key="2">
    <source>
        <dbReference type="ARBA" id="ARBA00022490"/>
    </source>
</evidence>
<keyword evidence="2" id="KW-0963">Cytoplasm</keyword>
<reference evidence="7" key="2">
    <citation type="submission" date="2020-07" db="EMBL/GenBank/DDBJ databases">
        <authorList>
            <person name="Vera ALvarez R."/>
            <person name="Arias-Moreno D.M."/>
            <person name="Jimenez-Jacinto V."/>
            <person name="Jimenez-Bremont J.F."/>
            <person name="Swaminathan K."/>
            <person name="Moose S.P."/>
            <person name="Guerrero-Gonzalez M.L."/>
            <person name="Marino-Ramirez L."/>
            <person name="Landsman D."/>
            <person name="Rodriguez-Kessler M."/>
            <person name="Delgado-Sanchez P."/>
        </authorList>
    </citation>
    <scope>NUCLEOTIDE SEQUENCE</scope>
    <source>
        <tissue evidence="7">Cladode</tissue>
    </source>
</reference>
<organism evidence="7">
    <name type="scientific">Opuntia streptacantha</name>
    <name type="common">Prickly pear cactus</name>
    <name type="synonym">Opuntia cardona</name>
    <dbReference type="NCBI Taxonomy" id="393608"/>
    <lineage>
        <taxon>Eukaryota</taxon>
        <taxon>Viridiplantae</taxon>
        <taxon>Streptophyta</taxon>
        <taxon>Embryophyta</taxon>
        <taxon>Tracheophyta</taxon>
        <taxon>Spermatophyta</taxon>
        <taxon>Magnoliopsida</taxon>
        <taxon>eudicotyledons</taxon>
        <taxon>Gunneridae</taxon>
        <taxon>Pentapetalae</taxon>
        <taxon>Caryophyllales</taxon>
        <taxon>Cactineae</taxon>
        <taxon>Cactaceae</taxon>
        <taxon>Opuntioideae</taxon>
        <taxon>Opuntia</taxon>
    </lineage>
</organism>
<dbReference type="EMBL" id="GISG01112488">
    <property type="protein sequence ID" value="MBA4639169.1"/>
    <property type="molecule type" value="Transcribed_RNA"/>
</dbReference>
<keyword evidence="5 6" id="KW-0175">Coiled coil</keyword>
<dbReference type="PANTHER" id="PTHR47969:SF15">
    <property type="entry name" value="CHROMOSOME-ASSOCIATED KINESIN KIF4A-RELATED"/>
    <property type="match status" value="1"/>
</dbReference>
<dbReference type="InterPro" id="IPR027640">
    <property type="entry name" value="Kinesin-like_fam"/>
</dbReference>
<reference evidence="7" key="1">
    <citation type="journal article" date="2013" name="J. Plant Res.">
        <title>Effect of fungi and light on seed germination of three Opuntia species from semiarid lands of central Mexico.</title>
        <authorList>
            <person name="Delgado-Sanchez P."/>
            <person name="Jimenez-Bremont J.F."/>
            <person name="Guerrero-Gonzalez Mde L."/>
            <person name="Flores J."/>
        </authorList>
    </citation>
    <scope>NUCLEOTIDE SEQUENCE</scope>
    <source>
        <tissue evidence="7">Cladode</tissue>
    </source>
</reference>
<dbReference type="AlphaFoldDB" id="A0A7C9DKG0"/>
<evidence type="ECO:0000256" key="4">
    <source>
        <dbReference type="ARBA" id="ARBA00022840"/>
    </source>
</evidence>
<protein>
    <submittedName>
        <fullName evidence="7">Plus-end-directed kinesin ATPase</fullName>
        <ecNumber evidence="7">5.6.1.3</ecNumber>
    </submittedName>
</protein>
<proteinExistence type="predicted"/>
<dbReference type="GO" id="GO:0007018">
    <property type="term" value="P:microtubule-based movement"/>
    <property type="evidence" value="ECO:0007669"/>
    <property type="project" value="InterPro"/>
</dbReference>
<dbReference type="EC" id="5.6.1.3" evidence="7"/>
<dbReference type="GO" id="GO:0005524">
    <property type="term" value="F:ATP binding"/>
    <property type="evidence" value="ECO:0007669"/>
    <property type="project" value="UniProtKB-KW"/>
</dbReference>
<keyword evidence="3" id="KW-0547">Nucleotide-binding</keyword>
<dbReference type="GO" id="GO:0008574">
    <property type="term" value="F:plus-end-directed microtubule motor activity"/>
    <property type="evidence" value="ECO:0007669"/>
    <property type="project" value="UniProtKB-EC"/>
</dbReference>
<dbReference type="GO" id="GO:0005875">
    <property type="term" value="C:microtubule associated complex"/>
    <property type="evidence" value="ECO:0007669"/>
    <property type="project" value="TreeGrafter"/>
</dbReference>
<evidence type="ECO:0000256" key="3">
    <source>
        <dbReference type="ARBA" id="ARBA00022741"/>
    </source>
</evidence>
<keyword evidence="7" id="KW-0413">Isomerase</keyword>